<comment type="caution">
    <text evidence="1">The sequence shown here is derived from an EMBL/GenBank/DDBJ whole genome shotgun (WGS) entry which is preliminary data.</text>
</comment>
<protein>
    <recommendedName>
        <fullName evidence="3">ImmA/IrrE family metallo-endopeptidase</fullName>
    </recommendedName>
</protein>
<organism evidence="1 2">
    <name type="scientific">Streptomyces demainii</name>
    <dbReference type="NCBI Taxonomy" id="588122"/>
    <lineage>
        <taxon>Bacteria</taxon>
        <taxon>Bacillati</taxon>
        <taxon>Actinomycetota</taxon>
        <taxon>Actinomycetes</taxon>
        <taxon>Kitasatosporales</taxon>
        <taxon>Streptomycetaceae</taxon>
        <taxon>Streptomyces</taxon>
    </lineage>
</organism>
<gene>
    <name evidence="1" type="ORF">JOF35_005198</name>
</gene>
<accession>A0ABT9L020</accession>
<evidence type="ECO:0000313" key="1">
    <source>
        <dbReference type="EMBL" id="MDP9612921.1"/>
    </source>
</evidence>
<proteinExistence type="predicted"/>
<sequence length="180" mass="20697">MRLLAMRRLRRLCEQQLADLPIPEPFSIPELVSNMERMRGRRIILVPMGDQGADLRTACGLRVRTATCSFILYRQRPTKNQMDHTALHELAHEWMDHGTDLSDEDFARFVPPYVHTGLIRRMGPGAIVQARARYGTLEEQLAELSASVIKRRVRLAQSDQVGLLEESLSHQVRHSPRHKQ</sequence>
<evidence type="ECO:0008006" key="3">
    <source>
        <dbReference type="Google" id="ProtNLM"/>
    </source>
</evidence>
<dbReference type="EMBL" id="JAURUE010000001">
    <property type="protein sequence ID" value="MDP9612921.1"/>
    <property type="molecule type" value="Genomic_DNA"/>
</dbReference>
<dbReference type="RefSeq" id="WP_307111268.1">
    <property type="nucleotide sequence ID" value="NZ_JAURUE010000001.1"/>
</dbReference>
<dbReference type="Proteomes" id="UP001234880">
    <property type="component" value="Unassembled WGS sequence"/>
</dbReference>
<evidence type="ECO:0000313" key="2">
    <source>
        <dbReference type="Proteomes" id="UP001234880"/>
    </source>
</evidence>
<keyword evidence="2" id="KW-1185">Reference proteome</keyword>
<reference evidence="1 2" key="1">
    <citation type="submission" date="2023-07" db="EMBL/GenBank/DDBJ databases">
        <title>Sequencing the genomes of 1000 actinobacteria strains.</title>
        <authorList>
            <person name="Klenk H.-P."/>
        </authorList>
    </citation>
    <scope>NUCLEOTIDE SEQUENCE [LARGE SCALE GENOMIC DNA]</scope>
    <source>
        <strain evidence="1 2">DSM 41600</strain>
    </source>
</reference>
<name>A0ABT9L020_9ACTN</name>